<dbReference type="SUPFAM" id="SSF48371">
    <property type="entry name" value="ARM repeat"/>
    <property type="match status" value="1"/>
</dbReference>
<gene>
    <name evidence="6" type="ORF">BOKJ2_LOCUS11087</name>
</gene>
<dbReference type="InterPro" id="IPR003890">
    <property type="entry name" value="MIF4G-like_typ-3"/>
</dbReference>
<dbReference type="OrthoDB" id="565552at2759"/>
<evidence type="ECO:0000256" key="2">
    <source>
        <dbReference type="ARBA" id="ARBA00022490"/>
    </source>
</evidence>
<feature type="compositionally biased region" description="Basic and acidic residues" evidence="4">
    <location>
        <begin position="1"/>
        <end position="14"/>
    </location>
</feature>
<dbReference type="AlphaFoldDB" id="A0A811LBA4"/>
<comment type="subcellular location">
    <subcellularLocation>
        <location evidence="1">Cytoplasm</location>
    </subcellularLocation>
</comment>
<dbReference type="GO" id="GO:0006446">
    <property type="term" value="P:regulation of translational initiation"/>
    <property type="evidence" value="ECO:0007669"/>
    <property type="project" value="TreeGrafter"/>
</dbReference>
<accession>A0A811LBA4</accession>
<comment type="caution">
    <text evidence="6">The sequence shown here is derived from an EMBL/GenBank/DDBJ whole genome shotgun (WGS) entry which is preliminary data.</text>
</comment>
<dbReference type="GO" id="GO:0005829">
    <property type="term" value="C:cytosol"/>
    <property type="evidence" value="ECO:0007669"/>
    <property type="project" value="TreeGrafter"/>
</dbReference>
<evidence type="ECO:0000313" key="6">
    <source>
        <dbReference type="EMBL" id="CAD5224454.1"/>
    </source>
</evidence>
<dbReference type="EMBL" id="CAJFDH010000005">
    <property type="protein sequence ID" value="CAD5224454.1"/>
    <property type="molecule type" value="Genomic_DNA"/>
</dbReference>
<dbReference type="PANTHER" id="PTHR23254">
    <property type="entry name" value="EIF4G DOMAIN PROTEIN"/>
    <property type="match status" value="1"/>
</dbReference>
<keyword evidence="7" id="KW-1185">Reference proteome</keyword>
<evidence type="ECO:0000256" key="4">
    <source>
        <dbReference type="SAM" id="MobiDB-lite"/>
    </source>
</evidence>
<dbReference type="Gene3D" id="1.25.40.180">
    <property type="match status" value="1"/>
</dbReference>
<evidence type="ECO:0000256" key="1">
    <source>
        <dbReference type="ARBA" id="ARBA00004496"/>
    </source>
</evidence>
<keyword evidence="3" id="KW-0810">Translation regulation</keyword>
<organism evidence="6 7">
    <name type="scientific">Bursaphelenchus okinawaensis</name>
    <dbReference type="NCBI Taxonomy" id="465554"/>
    <lineage>
        <taxon>Eukaryota</taxon>
        <taxon>Metazoa</taxon>
        <taxon>Ecdysozoa</taxon>
        <taxon>Nematoda</taxon>
        <taxon>Chromadorea</taxon>
        <taxon>Rhabditida</taxon>
        <taxon>Tylenchina</taxon>
        <taxon>Tylenchomorpha</taxon>
        <taxon>Aphelenchoidea</taxon>
        <taxon>Aphelenchoididae</taxon>
        <taxon>Bursaphelenchus</taxon>
    </lineage>
</organism>
<protein>
    <recommendedName>
        <fullName evidence="5">MIF4G domain-containing protein</fullName>
    </recommendedName>
</protein>
<dbReference type="SMART" id="SM00543">
    <property type="entry name" value="MIF4G"/>
    <property type="match status" value="1"/>
</dbReference>
<reference evidence="6" key="1">
    <citation type="submission" date="2020-09" db="EMBL/GenBank/DDBJ databases">
        <authorList>
            <person name="Kikuchi T."/>
        </authorList>
    </citation>
    <scope>NUCLEOTIDE SEQUENCE</scope>
    <source>
        <strain evidence="6">SH1</strain>
    </source>
</reference>
<dbReference type="GO" id="GO:0003723">
    <property type="term" value="F:RNA binding"/>
    <property type="evidence" value="ECO:0007669"/>
    <property type="project" value="InterPro"/>
</dbReference>
<keyword evidence="2" id="KW-0963">Cytoplasm</keyword>
<sequence length="309" mass="34765">MADTELKSSDAQNKKKERPAMQIYRPPGLRGEKSQDGPSPTSVKPNADKVEQDAVSNASSESRGSSTKSEKAKLRSKPPVINISADKKKQFTNKDFDDIVQGLRKLEMTKDQKIVDDFILSNMEAPEVAEALSLCLTRQAIEESNKQTQRSISRLIALILNCSTGSSFHKGLFGALSQYYECRSQLRETHLKVWINFLNFLSDVYASVGFEYEGGLVDLLFKVLDYMLDDAILDTLKIEELESVIGCLLSVGYDLERNCPDQLGNLKDRIRDAFVAAHEPWTRKMIMLLMELSASGWTLPAEANEYYFQ</sequence>
<feature type="domain" description="MIF4G" evidence="5">
    <location>
        <begin position="97"/>
        <end position="296"/>
    </location>
</feature>
<evidence type="ECO:0000256" key="3">
    <source>
        <dbReference type="ARBA" id="ARBA00022845"/>
    </source>
</evidence>
<feature type="region of interest" description="Disordered" evidence="4">
    <location>
        <begin position="1"/>
        <end position="78"/>
    </location>
</feature>
<dbReference type="InterPro" id="IPR016024">
    <property type="entry name" value="ARM-type_fold"/>
</dbReference>
<evidence type="ECO:0000259" key="5">
    <source>
        <dbReference type="SMART" id="SM00543"/>
    </source>
</evidence>
<dbReference type="EMBL" id="CAJFCW020000005">
    <property type="protein sequence ID" value="CAG9119870.1"/>
    <property type="molecule type" value="Genomic_DNA"/>
</dbReference>
<dbReference type="Proteomes" id="UP000614601">
    <property type="component" value="Unassembled WGS sequence"/>
</dbReference>
<evidence type="ECO:0000313" key="7">
    <source>
        <dbReference type="Proteomes" id="UP000614601"/>
    </source>
</evidence>
<dbReference type="PANTHER" id="PTHR23254:SF16">
    <property type="entry name" value="CBP80_20-DEPENDENT TRANSLATION INITIATION FACTOR"/>
    <property type="match status" value="1"/>
</dbReference>
<dbReference type="Proteomes" id="UP000783686">
    <property type="component" value="Unassembled WGS sequence"/>
</dbReference>
<dbReference type="InterPro" id="IPR051367">
    <property type="entry name" value="mRNA_TranslReg/HistoneTransl"/>
</dbReference>
<proteinExistence type="predicted"/>
<name>A0A811LBA4_9BILA</name>
<dbReference type="GO" id="GO:0008494">
    <property type="term" value="F:translation activator activity"/>
    <property type="evidence" value="ECO:0007669"/>
    <property type="project" value="TreeGrafter"/>
</dbReference>